<name>A0A3P6DSZ6_BRAOL</name>
<protein>
    <submittedName>
        <fullName evidence="1">Uncharacterized protein</fullName>
    </submittedName>
</protein>
<gene>
    <name evidence="1" type="ORF">BOLC9T54849H</name>
</gene>
<sequence length="54" mass="6006">MDLKELPSNVGDENISEEANSLISSLPSCSDFQGKKLCNYQGCWYKYNTLQGVS</sequence>
<accession>A0A3P6DSZ6</accession>
<proteinExistence type="predicted"/>
<evidence type="ECO:0000313" key="1">
    <source>
        <dbReference type="EMBL" id="VDD29526.1"/>
    </source>
</evidence>
<organism evidence="1">
    <name type="scientific">Brassica oleracea</name>
    <name type="common">Wild cabbage</name>
    <dbReference type="NCBI Taxonomy" id="3712"/>
    <lineage>
        <taxon>Eukaryota</taxon>
        <taxon>Viridiplantae</taxon>
        <taxon>Streptophyta</taxon>
        <taxon>Embryophyta</taxon>
        <taxon>Tracheophyta</taxon>
        <taxon>Spermatophyta</taxon>
        <taxon>Magnoliopsida</taxon>
        <taxon>eudicotyledons</taxon>
        <taxon>Gunneridae</taxon>
        <taxon>Pentapetalae</taxon>
        <taxon>rosids</taxon>
        <taxon>malvids</taxon>
        <taxon>Brassicales</taxon>
        <taxon>Brassicaceae</taxon>
        <taxon>Brassiceae</taxon>
        <taxon>Brassica</taxon>
    </lineage>
</organism>
<dbReference type="EMBL" id="LR031875">
    <property type="protein sequence ID" value="VDD29526.1"/>
    <property type="molecule type" value="Genomic_DNA"/>
</dbReference>
<dbReference type="AlphaFoldDB" id="A0A3P6DSZ6"/>
<reference evidence="1" key="1">
    <citation type="submission" date="2018-11" db="EMBL/GenBank/DDBJ databases">
        <authorList>
            <consortium name="Genoscope - CEA"/>
            <person name="William W."/>
        </authorList>
    </citation>
    <scope>NUCLEOTIDE SEQUENCE</scope>
</reference>